<dbReference type="InterPro" id="IPR013087">
    <property type="entry name" value="Znf_C2H2_type"/>
</dbReference>
<dbReference type="PROSITE" id="PS00028">
    <property type="entry name" value="ZINC_FINGER_C2H2_1"/>
    <property type="match status" value="1"/>
</dbReference>
<evidence type="ECO:0000313" key="5">
    <source>
        <dbReference type="Proteomes" id="UP000646548"/>
    </source>
</evidence>
<evidence type="ECO:0000256" key="2">
    <source>
        <dbReference type="SAM" id="MobiDB-lite"/>
    </source>
</evidence>
<keyword evidence="1" id="KW-0863">Zinc-finger</keyword>
<dbReference type="EMBL" id="WKFB01000500">
    <property type="protein sequence ID" value="KAF6721250.1"/>
    <property type="molecule type" value="Genomic_DNA"/>
</dbReference>
<keyword evidence="1" id="KW-0862">Zinc</keyword>
<feature type="region of interest" description="Disordered" evidence="2">
    <location>
        <begin position="90"/>
        <end position="138"/>
    </location>
</feature>
<name>A0A834F161_ORYME</name>
<organism evidence="4 5">
    <name type="scientific">Oryzias melastigma</name>
    <name type="common">Marine medaka</name>
    <dbReference type="NCBI Taxonomy" id="30732"/>
    <lineage>
        <taxon>Eukaryota</taxon>
        <taxon>Metazoa</taxon>
        <taxon>Chordata</taxon>
        <taxon>Craniata</taxon>
        <taxon>Vertebrata</taxon>
        <taxon>Euteleostomi</taxon>
        <taxon>Actinopterygii</taxon>
        <taxon>Neopterygii</taxon>
        <taxon>Teleostei</taxon>
        <taxon>Neoteleostei</taxon>
        <taxon>Acanthomorphata</taxon>
        <taxon>Ovalentaria</taxon>
        <taxon>Atherinomorphae</taxon>
        <taxon>Beloniformes</taxon>
        <taxon>Adrianichthyidae</taxon>
        <taxon>Oryziinae</taxon>
        <taxon>Oryzias</taxon>
    </lineage>
</organism>
<evidence type="ECO:0000256" key="1">
    <source>
        <dbReference type="PROSITE-ProRule" id="PRU00042"/>
    </source>
</evidence>
<gene>
    <name evidence="4" type="ORF">FQA47_021480</name>
</gene>
<dbReference type="GO" id="GO:0008270">
    <property type="term" value="F:zinc ion binding"/>
    <property type="evidence" value="ECO:0007669"/>
    <property type="project" value="UniProtKB-KW"/>
</dbReference>
<keyword evidence="1" id="KW-0479">Metal-binding</keyword>
<evidence type="ECO:0000313" key="4">
    <source>
        <dbReference type="EMBL" id="KAF6721250.1"/>
    </source>
</evidence>
<dbReference type="AlphaFoldDB" id="A0A834F161"/>
<reference evidence="4" key="1">
    <citation type="journal article" name="BMC Genomics">
        <title>Long-read sequencing and de novo genome assembly of marine medaka (Oryzias melastigma).</title>
        <authorList>
            <person name="Liang P."/>
            <person name="Saqib H.S.A."/>
            <person name="Ni X."/>
            <person name="Shen Y."/>
        </authorList>
    </citation>
    <scope>NUCLEOTIDE SEQUENCE</scope>
    <source>
        <strain evidence="4">Bigg-433</strain>
    </source>
</reference>
<dbReference type="PROSITE" id="PS50157">
    <property type="entry name" value="ZINC_FINGER_C2H2_2"/>
    <property type="match status" value="1"/>
</dbReference>
<sequence length="138" mass="15622">MCTYSSRKTHKTGEASPDPDMPDYVPSVFTSPKQRPNPKRKRVEWIYRFKKRRRRAANAGTESGFRCDLCHQTLKDISEFINHYQLHHVQPPTVTDEPPEMAEATGNGEEPATADAMETSETKDREAPAVGAPVHSQR</sequence>
<evidence type="ECO:0000259" key="3">
    <source>
        <dbReference type="PROSITE" id="PS50157"/>
    </source>
</evidence>
<feature type="domain" description="C2H2-type" evidence="3">
    <location>
        <begin position="65"/>
        <end position="92"/>
    </location>
</feature>
<comment type="caution">
    <text evidence="4">The sequence shown here is derived from an EMBL/GenBank/DDBJ whole genome shotgun (WGS) entry which is preliminary data.</text>
</comment>
<protein>
    <recommendedName>
        <fullName evidence="3">C2H2-type domain-containing protein</fullName>
    </recommendedName>
</protein>
<proteinExistence type="predicted"/>
<dbReference type="Proteomes" id="UP000646548">
    <property type="component" value="Unassembled WGS sequence"/>
</dbReference>
<feature type="region of interest" description="Disordered" evidence="2">
    <location>
        <begin position="1"/>
        <end position="43"/>
    </location>
</feature>
<accession>A0A834F161</accession>